<evidence type="ECO:0000313" key="1">
    <source>
        <dbReference type="EMBL" id="QQV91420.1"/>
    </source>
</evidence>
<dbReference type="Proteomes" id="UP000693868">
    <property type="component" value="Segment"/>
</dbReference>
<proteinExistence type="predicted"/>
<keyword evidence="2" id="KW-1185">Reference proteome</keyword>
<evidence type="ECO:0000313" key="2">
    <source>
        <dbReference type="Proteomes" id="UP000693868"/>
    </source>
</evidence>
<protein>
    <submittedName>
        <fullName evidence="1">Uncharacterized protein</fullName>
    </submittedName>
</protein>
<name>A0A8E5E9R0_9CAUD</name>
<accession>A0A8E5E9R0</accession>
<reference evidence="1" key="1">
    <citation type="submission" date="2020-07" db="EMBL/GenBank/DDBJ databases">
        <title>Highly diverse flavobacterial phages as mortality factor during North Sea spring blooms.</title>
        <authorList>
            <person name="Bartlau N."/>
            <person name="Wichels A."/>
            <person name="Krohne G."/>
            <person name="Adriaenssens E.M."/>
            <person name="Heins A."/>
            <person name="Fuchs B.M."/>
            <person name="Amann R."/>
            <person name="Moraru C."/>
        </authorList>
    </citation>
    <scope>NUCLEOTIDE SEQUENCE</scope>
</reference>
<organism evidence="1 2">
    <name type="scientific">Tenacibaculum phage Gundel_1</name>
    <dbReference type="NCBI Taxonomy" id="2745672"/>
    <lineage>
        <taxon>Viruses</taxon>
        <taxon>Duplodnaviria</taxon>
        <taxon>Heunggongvirae</taxon>
        <taxon>Uroviricota</taxon>
        <taxon>Caudoviricetes</taxon>
        <taxon>Pachyviridae</taxon>
        <taxon>Gundelvirus</taxon>
        <taxon>Gundelvirus Gundel</taxon>
    </lineage>
</organism>
<gene>
    <name evidence="1" type="ORF">Gundel1_1</name>
</gene>
<sequence length="71" mass="8425">MRLNSSLDINAVTLLDKVKILLEQPYKLVLVQRNELERLRVSVKRSEQSAYINSLYKHYIIDKKNKTYLCN</sequence>
<dbReference type="EMBL" id="MT732474">
    <property type="protein sequence ID" value="QQV91420.1"/>
    <property type="molecule type" value="Genomic_DNA"/>
</dbReference>